<feature type="compositionally biased region" description="Basic and acidic residues" evidence="4">
    <location>
        <begin position="626"/>
        <end position="637"/>
    </location>
</feature>
<dbReference type="Gene3D" id="1.25.40.1040">
    <property type="match status" value="1"/>
</dbReference>
<dbReference type="PANTHER" id="PTHR22767:SF2">
    <property type="entry name" value="N(ALPHA)-ACETYLTRANSFERASE 15_16, ISOFORM A"/>
    <property type="match status" value="1"/>
</dbReference>
<dbReference type="GO" id="GO:0016740">
    <property type="term" value="F:transferase activity"/>
    <property type="evidence" value="ECO:0007669"/>
    <property type="project" value="UniProtKB-KW"/>
</dbReference>
<dbReference type="InterPro" id="IPR019734">
    <property type="entry name" value="TPR_rpt"/>
</dbReference>
<feature type="repeat" description="TPR" evidence="3">
    <location>
        <begin position="373"/>
        <end position="406"/>
    </location>
</feature>
<dbReference type="Proteomes" id="UP000070700">
    <property type="component" value="Unassembled WGS sequence"/>
</dbReference>
<dbReference type="OrthoDB" id="10263032at2759"/>
<dbReference type="PANTHER" id="PTHR22767">
    <property type="entry name" value="N-TERMINAL ACETYLTRANSFERASE-RELATED"/>
    <property type="match status" value="1"/>
</dbReference>
<dbReference type="SMART" id="SM00028">
    <property type="entry name" value="TPR"/>
    <property type="match status" value="4"/>
</dbReference>
<evidence type="ECO:0000256" key="1">
    <source>
        <dbReference type="ARBA" id="ARBA00022737"/>
    </source>
</evidence>
<sequence length="830" mass="94168">MPQVLSTKEQSLFRTVVRNYEDKQYKKGVKAADQILRKNPKHGDTLAMKALIMNSQGKTDEAFALAKVALQCDMKSHVCWHVYGLLYRAVKNFEEAIKAYKFALRLEPDSAQIQRDLALLQIQMRDYQGYIVSRRAMLTGRSGMRQSWTALAVAHHLNGDLAEAERVLTAYEDTLKNTPSKTDFENSEAVMYKNSLIAEQGDIERALEHLESAGKHNLDRLAVLELRATYLTQLGRKEEAAKAYSTLLDRNSEYKKYYDGLIEAMEVHLDDLKARKAVYDGYAEKYPRCDAARRLPLDFLHGDEFRDAADKYIHRMLDKGVPSTFANLKHLYSDSFKKETLPSLVQQYIDSDKSSANEEPKRNGDTSKGASAAFYFLAQHYNYYLSRDLDKAMEYIEKAIELEPESVDFHMTKARIWKHNGNTQKASEIMEQARSLDTRDRHINTKAAKYQLRNDESEAAIKTMGLFTRAETVGGPLADLHDMQCVWFLTEDGESYVRQGKIGLALKRFTSIYNIFDVWQEDQFDFHSFSLRKGQIRAYIEMMRWEDHLREHPFYSRAALSAISVYIRMHDVPLLNGANGVGHSDADDAAERKKAAKKARKEAQKAEREAAAKKAEPNKPTSQGSEDTKKKDDDPDGAKLAATTEPMNDAMKFLTPLLQFSPKNIDAQIAGFEVYIRRRKYLLALKCLLAAAALDKEHSKVHEQTVRFKLALDKDSETLPPKSLEVIKSEFTLLAASVDLTKFNDEYLAKYKDCARRALSALKIRKLLNPESSSKCEKDVAAVISLPTTTVEEATEALDLLTSWKSSEIEGLRSKAAAKWPKATIFAAKA</sequence>
<proteinExistence type="predicted"/>
<evidence type="ECO:0000256" key="3">
    <source>
        <dbReference type="PROSITE-ProRule" id="PRU00339"/>
    </source>
</evidence>
<protein>
    <submittedName>
        <fullName evidence="5">N-terminal acetyltransferase A, auxiliary subunit</fullName>
    </submittedName>
</protein>
<dbReference type="EMBL" id="KQ947437">
    <property type="protein sequence ID" value="KUJ07927.1"/>
    <property type="molecule type" value="Genomic_DNA"/>
</dbReference>
<dbReference type="Pfam" id="PF13432">
    <property type="entry name" value="TPR_16"/>
    <property type="match status" value="1"/>
</dbReference>
<dbReference type="AlphaFoldDB" id="A0A132B8C5"/>
<dbReference type="PROSITE" id="PS50005">
    <property type="entry name" value="TPR"/>
    <property type="match status" value="2"/>
</dbReference>
<keyword evidence="5" id="KW-0808">Transferase</keyword>
<dbReference type="FunCoup" id="A0A132B8C5">
    <property type="interactions" value="1090"/>
</dbReference>
<dbReference type="InParanoid" id="A0A132B8C5"/>
<dbReference type="FunFam" id="1.25.40.1010:FF:000002">
    <property type="entry name" value="N-terminal acetyltransferase catalytic subunit (NAT1)"/>
    <property type="match status" value="1"/>
</dbReference>
<feature type="region of interest" description="Disordered" evidence="4">
    <location>
        <begin position="580"/>
        <end position="645"/>
    </location>
</feature>
<dbReference type="InterPro" id="IPR011990">
    <property type="entry name" value="TPR-like_helical_dom_sf"/>
</dbReference>
<evidence type="ECO:0000313" key="6">
    <source>
        <dbReference type="Proteomes" id="UP000070700"/>
    </source>
</evidence>
<dbReference type="GeneID" id="28816599"/>
<dbReference type="SUPFAM" id="SSF48452">
    <property type="entry name" value="TPR-like"/>
    <property type="match status" value="2"/>
</dbReference>
<dbReference type="RefSeq" id="XP_018062282.1">
    <property type="nucleotide sequence ID" value="XM_018206873.1"/>
</dbReference>
<accession>A0A132B8C5</accession>
<dbReference type="GO" id="GO:0031415">
    <property type="term" value="C:NatA complex"/>
    <property type="evidence" value="ECO:0007669"/>
    <property type="project" value="EnsemblFungi"/>
</dbReference>
<evidence type="ECO:0000256" key="4">
    <source>
        <dbReference type="SAM" id="MobiDB-lite"/>
    </source>
</evidence>
<dbReference type="STRING" id="149040.A0A132B8C5"/>
<feature type="compositionally biased region" description="Basic and acidic residues" evidence="4">
    <location>
        <begin position="584"/>
        <end position="593"/>
    </location>
</feature>
<organism evidence="5 6">
    <name type="scientific">Mollisia scopiformis</name>
    <name type="common">Conifer needle endophyte fungus</name>
    <name type="synonym">Phialocephala scopiformis</name>
    <dbReference type="NCBI Taxonomy" id="149040"/>
    <lineage>
        <taxon>Eukaryota</taxon>
        <taxon>Fungi</taxon>
        <taxon>Dikarya</taxon>
        <taxon>Ascomycota</taxon>
        <taxon>Pezizomycotina</taxon>
        <taxon>Leotiomycetes</taxon>
        <taxon>Helotiales</taxon>
        <taxon>Mollisiaceae</taxon>
        <taxon>Mollisia</taxon>
    </lineage>
</organism>
<evidence type="ECO:0000313" key="5">
    <source>
        <dbReference type="EMBL" id="KUJ07927.1"/>
    </source>
</evidence>
<reference evidence="5 6" key="1">
    <citation type="submission" date="2015-10" db="EMBL/GenBank/DDBJ databases">
        <title>Full genome of DAOMC 229536 Phialocephala scopiformis, a fungal endophyte of spruce producing the potent anti-insectan compound rugulosin.</title>
        <authorList>
            <consortium name="DOE Joint Genome Institute"/>
            <person name="Walker A.K."/>
            <person name="Frasz S.L."/>
            <person name="Seifert K.A."/>
            <person name="Miller J.D."/>
            <person name="Mondo S.J."/>
            <person name="Labutti K."/>
            <person name="Lipzen A."/>
            <person name="Dockter R."/>
            <person name="Kennedy M."/>
            <person name="Grigoriev I.V."/>
            <person name="Spatafora J.W."/>
        </authorList>
    </citation>
    <scope>NUCLEOTIDE SEQUENCE [LARGE SCALE GENOMIC DNA]</scope>
    <source>
        <strain evidence="5 6">CBS 120377</strain>
    </source>
</reference>
<dbReference type="PIRSF" id="PIRSF000422">
    <property type="entry name" value="N-terminal-AcTrfase-A_aux_su"/>
    <property type="match status" value="1"/>
</dbReference>
<dbReference type="FunFam" id="1.25.40.1040:FF:000003">
    <property type="entry name" value="N-terminal acetyltransferase A, auxiliary subunit"/>
    <property type="match status" value="1"/>
</dbReference>
<dbReference type="InterPro" id="IPR021183">
    <property type="entry name" value="NatA_aux_su"/>
</dbReference>
<name>A0A132B8C5_MOLSC</name>
<dbReference type="Gene3D" id="1.25.40.1010">
    <property type="match status" value="1"/>
</dbReference>
<dbReference type="GO" id="GO:0010698">
    <property type="term" value="F:acetyltransferase activator activity"/>
    <property type="evidence" value="ECO:0007669"/>
    <property type="project" value="EnsemblFungi"/>
</dbReference>
<keyword evidence="6" id="KW-1185">Reference proteome</keyword>
<evidence type="ECO:0000256" key="2">
    <source>
        <dbReference type="ARBA" id="ARBA00022803"/>
    </source>
</evidence>
<keyword evidence="2 3" id="KW-0802">TPR repeat</keyword>
<gene>
    <name evidence="5" type="ORF">LY89DRAFT_344386</name>
</gene>
<feature type="repeat" description="TPR" evidence="3">
    <location>
        <begin position="77"/>
        <end position="110"/>
    </location>
</feature>
<dbReference type="KEGG" id="psco:LY89DRAFT_344386"/>
<feature type="compositionally biased region" description="Basic and acidic residues" evidence="4">
    <location>
        <begin position="601"/>
        <end position="617"/>
    </location>
</feature>
<dbReference type="Pfam" id="PF12569">
    <property type="entry name" value="NatA_aux_su"/>
    <property type="match status" value="1"/>
</dbReference>
<keyword evidence="1" id="KW-0677">Repeat</keyword>